<dbReference type="EMBL" id="OX596106">
    <property type="protein sequence ID" value="CAN0162755.1"/>
    <property type="molecule type" value="Genomic_DNA"/>
</dbReference>
<sequence>MLLKKSFQCFLTTPQDSPPHPRHAQDTPQMHTGGNSPYFIPLNSFPVACPEFSLLPSSLGGIREEPLQTGFSAQTPGLGGPGGVGMLGALPSLLVWSLSSSPCWPQPTLPSSWGRDKWLSGQRGAPPPAFSSPGKENCPL</sequence>
<evidence type="ECO:0000313" key="2">
    <source>
        <dbReference type="Proteomes" id="UP001162501"/>
    </source>
</evidence>
<gene>
    <name evidence="1" type="ORF">MRATA1EN22A_LOCUS12985</name>
</gene>
<dbReference type="Proteomes" id="UP001162501">
    <property type="component" value="Chromosome 22"/>
</dbReference>
<evidence type="ECO:0000313" key="1">
    <source>
        <dbReference type="EMBL" id="CAN0162755.1"/>
    </source>
</evidence>
<accession>A0AC59Z1T7</accession>
<reference evidence="1" key="2">
    <citation type="submission" date="2025-03" db="EMBL/GenBank/DDBJ databases">
        <authorList>
            <consortium name="ELIXIR-Norway"/>
            <consortium name="Elixir Norway"/>
        </authorList>
    </citation>
    <scope>NUCLEOTIDE SEQUENCE</scope>
</reference>
<reference evidence="1" key="1">
    <citation type="submission" date="2023-05" db="EMBL/GenBank/DDBJ databases">
        <authorList>
            <consortium name="ELIXIR-Norway"/>
        </authorList>
    </citation>
    <scope>NUCLEOTIDE SEQUENCE</scope>
</reference>
<organism evidence="1 2">
    <name type="scientific">Rangifer tarandus platyrhynchus</name>
    <name type="common">Svalbard reindeer</name>
    <dbReference type="NCBI Taxonomy" id="3082113"/>
    <lineage>
        <taxon>Eukaryota</taxon>
        <taxon>Metazoa</taxon>
        <taxon>Chordata</taxon>
        <taxon>Craniata</taxon>
        <taxon>Vertebrata</taxon>
        <taxon>Euteleostomi</taxon>
        <taxon>Mammalia</taxon>
        <taxon>Eutheria</taxon>
        <taxon>Laurasiatheria</taxon>
        <taxon>Artiodactyla</taxon>
        <taxon>Ruminantia</taxon>
        <taxon>Pecora</taxon>
        <taxon>Cervidae</taxon>
        <taxon>Odocoileinae</taxon>
        <taxon>Rangifer</taxon>
    </lineage>
</organism>
<name>A0AC59Z1T7_RANTA</name>
<proteinExistence type="predicted"/>
<protein>
    <submittedName>
        <fullName evidence="1">Uncharacterized protein</fullName>
    </submittedName>
</protein>